<name>A0ABS2UA93_9LEPT</name>
<dbReference type="PANTHER" id="PTHR43245">
    <property type="entry name" value="BIFUNCTIONAL POLYMYXIN RESISTANCE PROTEIN ARNA"/>
    <property type="match status" value="1"/>
</dbReference>
<evidence type="ECO:0000313" key="2">
    <source>
        <dbReference type="EMBL" id="MBM9577297.1"/>
    </source>
</evidence>
<dbReference type="PANTHER" id="PTHR43245:SF23">
    <property type="entry name" value="NAD(P)-BINDING DOMAIN-CONTAINING PROTEIN"/>
    <property type="match status" value="1"/>
</dbReference>
<feature type="domain" description="NAD-dependent epimerase/dehydratase" evidence="1">
    <location>
        <begin position="11"/>
        <end position="244"/>
    </location>
</feature>
<dbReference type="CDD" id="cd08946">
    <property type="entry name" value="SDR_e"/>
    <property type="match status" value="1"/>
</dbReference>
<comment type="caution">
    <text evidence="2">The sequence shown here is derived from an EMBL/GenBank/DDBJ whole genome shotgun (WGS) entry which is preliminary data.</text>
</comment>
<dbReference type="Pfam" id="PF01370">
    <property type="entry name" value="Epimerase"/>
    <property type="match status" value="1"/>
</dbReference>
<evidence type="ECO:0000313" key="3">
    <source>
        <dbReference type="Proteomes" id="UP000724686"/>
    </source>
</evidence>
<organism evidence="2 3">
    <name type="scientific">Leptospira ainlahdjerensis</name>
    <dbReference type="NCBI Taxonomy" id="2810033"/>
    <lineage>
        <taxon>Bacteria</taxon>
        <taxon>Pseudomonadati</taxon>
        <taxon>Spirochaetota</taxon>
        <taxon>Spirochaetia</taxon>
        <taxon>Leptospirales</taxon>
        <taxon>Leptospiraceae</taxon>
        <taxon>Leptospira</taxon>
    </lineage>
</organism>
<dbReference type="Gene3D" id="3.40.50.720">
    <property type="entry name" value="NAD(P)-binding Rossmann-like Domain"/>
    <property type="match status" value="1"/>
</dbReference>
<dbReference type="InterPro" id="IPR001509">
    <property type="entry name" value="Epimerase_deHydtase"/>
</dbReference>
<accession>A0ABS2UA93</accession>
<dbReference type="RefSeq" id="WP_205279432.1">
    <property type="nucleotide sequence ID" value="NZ_JAFFPU010000033.1"/>
</dbReference>
<dbReference type="InterPro" id="IPR050177">
    <property type="entry name" value="Lipid_A_modif_metabolic_enz"/>
</dbReference>
<evidence type="ECO:0000259" key="1">
    <source>
        <dbReference type="Pfam" id="PF01370"/>
    </source>
</evidence>
<keyword evidence="3" id="KW-1185">Reference proteome</keyword>
<reference evidence="2 3" key="1">
    <citation type="submission" date="2021-02" db="EMBL/GenBank/DDBJ databases">
        <title>Leptospira ainlahdjerensis sp. nov., Leptospira ainazelensis sp. nov., Leptospira abararensis sp. nov. and Leptospira chreensis sp. nov., four new species isolated from water sources in Algeria.</title>
        <authorList>
            <person name="Amara Korba A."/>
            <person name="Kainiu M."/>
            <person name="Vincent A.T."/>
            <person name="Mariet J.-F."/>
            <person name="Veyrier F.J."/>
            <person name="Goarant C."/>
            <person name="Picardeau M."/>
        </authorList>
    </citation>
    <scope>NUCLEOTIDE SEQUENCE [LARGE SCALE GENOMIC DNA]</scope>
    <source>
        <strain evidence="2 3">201903070</strain>
    </source>
</reference>
<dbReference type="EMBL" id="JAFFPU010000033">
    <property type="protein sequence ID" value="MBM9577297.1"/>
    <property type="molecule type" value="Genomic_DNA"/>
</dbReference>
<gene>
    <name evidence="2" type="ORF">JWG45_09045</name>
</gene>
<dbReference type="SUPFAM" id="SSF51735">
    <property type="entry name" value="NAD(P)-binding Rossmann-fold domains"/>
    <property type="match status" value="1"/>
</dbReference>
<protein>
    <submittedName>
        <fullName evidence="2">SDR family oxidoreductase</fullName>
    </submittedName>
</protein>
<sequence>MEINSAPKKLLITGASGYLGGRIVKFFAESEAWSVIVAQRESKDLFNFTNCNVRSIDWDDFQSLRKVCAEVFAVVHLAGMNAQDSAIKPTESYKVNTVNTGLLLEAAIIEKVNKFIYFSTAHVYASPLVGFFSEDTPTNNFHPYAASHKAAEDITRYYASLGKIDGYVIRLSNAYGPPLMKETNCWTLLVNDLCRQAVEEKKMKLRSNGLQKRDFIPIHGLINALHFFLSDNSSPNSSKIFNLGGDWAITVWEMAQTIQSRCEIILGYKPALERNETGIEKCKIENLHYSIDKLKEYGIQPAKNRLGEIDALIRFCVTHFSSGRN</sequence>
<dbReference type="Proteomes" id="UP000724686">
    <property type="component" value="Unassembled WGS sequence"/>
</dbReference>
<proteinExistence type="predicted"/>
<dbReference type="InterPro" id="IPR036291">
    <property type="entry name" value="NAD(P)-bd_dom_sf"/>
</dbReference>